<dbReference type="Proteomes" id="UP000492821">
    <property type="component" value="Unassembled WGS sequence"/>
</dbReference>
<organism evidence="2 3">
    <name type="scientific">Panagrellus redivivus</name>
    <name type="common">Microworm</name>
    <dbReference type="NCBI Taxonomy" id="6233"/>
    <lineage>
        <taxon>Eukaryota</taxon>
        <taxon>Metazoa</taxon>
        <taxon>Ecdysozoa</taxon>
        <taxon>Nematoda</taxon>
        <taxon>Chromadorea</taxon>
        <taxon>Rhabditida</taxon>
        <taxon>Tylenchina</taxon>
        <taxon>Panagrolaimomorpha</taxon>
        <taxon>Panagrolaimoidea</taxon>
        <taxon>Panagrolaimidae</taxon>
        <taxon>Panagrellus</taxon>
    </lineage>
</organism>
<feature type="transmembrane region" description="Helical" evidence="1">
    <location>
        <begin position="154"/>
        <end position="180"/>
    </location>
</feature>
<feature type="transmembrane region" description="Helical" evidence="1">
    <location>
        <begin position="47"/>
        <end position="73"/>
    </location>
</feature>
<proteinExistence type="predicted"/>
<keyword evidence="1" id="KW-1133">Transmembrane helix</keyword>
<feature type="transmembrane region" description="Helical" evidence="1">
    <location>
        <begin position="94"/>
        <end position="116"/>
    </location>
</feature>
<dbReference type="WBParaSite" id="Pan_g12805.t1">
    <property type="protein sequence ID" value="Pan_g12805.t1"/>
    <property type="gene ID" value="Pan_g12805"/>
</dbReference>
<reference evidence="3" key="2">
    <citation type="submission" date="2020-10" db="UniProtKB">
        <authorList>
            <consortium name="WormBaseParasite"/>
        </authorList>
    </citation>
    <scope>IDENTIFICATION</scope>
</reference>
<feature type="transmembrane region" description="Helical" evidence="1">
    <location>
        <begin position="234"/>
        <end position="260"/>
    </location>
</feature>
<name>A0A7E4UU18_PANRE</name>
<keyword evidence="1" id="KW-0472">Membrane</keyword>
<dbReference type="InterPro" id="IPR019422">
    <property type="entry name" value="7TM_GPCR_serpentine_rcpt_Srh"/>
</dbReference>
<evidence type="ECO:0000256" key="1">
    <source>
        <dbReference type="SAM" id="Phobius"/>
    </source>
</evidence>
<protein>
    <submittedName>
        <fullName evidence="3">G_PROTEIN_RECEP_F1_2 domain-containing protein</fullName>
    </submittedName>
</protein>
<dbReference type="AlphaFoldDB" id="A0A7E4UU18"/>
<keyword evidence="1" id="KW-0812">Transmembrane</keyword>
<evidence type="ECO:0000313" key="2">
    <source>
        <dbReference type="Proteomes" id="UP000492821"/>
    </source>
</evidence>
<feature type="transmembrane region" description="Helical" evidence="1">
    <location>
        <begin position="201"/>
        <end position="222"/>
    </location>
</feature>
<reference evidence="2" key="1">
    <citation type="journal article" date="2013" name="Genetics">
        <title>The draft genome and transcriptome of Panagrellus redivivus are shaped by the harsh demands of a free-living lifestyle.</title>
        <authorList>
            <person name="Srinivasan J."/>
            <person name="Dillman A.R."/>
            <person name="Macchietto M.G."/>
            <person name="Heikkinen L."/>
            <person name="Lakso M."/>
            <person name="Fracchia K.M."/>
            <person name="Antoshechkin I."/>
            <person name="Mortazavi A."/>
            <person name="Wong G."/>
            <person name="Sternberg P.W."/>
        </authorList>
    </citation>
    <scope>NUCLEOTIDE SEQUENCE [LARGE SCALE GENOMIC DNA]</scope>
    <source>
        <strain evidence="2">MT8872</strain>
    </source>
</reference>
<evidence type="ECO:0000313" key="3">
    <source>
        <dbReference type="WBParaSite" id="Pan_g12805.t1"/>
    </source>
</evidence>
<sequence length="308" mass="34210">MASFKRHLAAMGVVQLIFTIAASSSLPVFLYPERNAAALGFLAPMSLTTFGILATVLLGSICTYIDCALNMFVQQCFLISSTINNIPRIVKVCFIPILIITEVIVILVIFMAAVVFRKENFVVLKELKDNFTNDIIQRIMIASPNMLGFVFNDLVITSGAIVFGFYAISRITVFIIVVKMHISFATDPRLPELTRGQTKTLLHSVIPPMIAGMLLLGIPLMISGSLTFFKTTFYYKIIFQLFVILLLIAAPFELTLFIMFSLKPYRDAILNALRKPLQWLNVNSTIQTVGHKKIEVTVITVASKSGTT</sequence>
<accession>A0A7E4UU18</accession>
<keyword evidence="2" id="KW-1185">Reference proteome</keyword>
<dbReference type="Pfam" id="PF10318">
    <property type="entry name" value="7TM_GPCR_Srh"/>
    <property type="match status" value="1"/>
</dbReference>